<name>A0AAV7D2W5_ENGPU</name>
<gene>
    <name evidence="1" type="ORF">GDO81_000295</name>
</gene>
<reference evidence="1" key="1">
    <citation type="thesis" date="2020" institute="ProQuest LLC" country="789 East Eisenhower Parkway, Ann Arbor, MI, USA">
        <title>Comparative Genomics and Chromosome Evolution.</title>
        <authorList>
            <person name="Mudd A.B."/>
        </authorList>
    </citation>
    <scope>NUCLEOTIDE SEQUENCE</scope>
    <source>
        <strain evidence="1">237g6f4</strain>
        <tissue evidence="1">Blood</tissue>
    </source>
</reference>
<proteinExistence type="predicted"/>
<evidence type="ECO:0000313" key="1">
    <source>
        <dbReference type="EMBL" id="KAG8591762.1"/>
    </source>
</evidence>
<dbReference type="AlphaFoldDB" id="A0AAV7D2W5"/>
<comment type="caution">
    <text evidence="1">The sequence shown here is derived from an EMBL/GenBank/DDBJ whole genome shotgun (WGS) entry which is preliminary data.</text>
</comment>
<accession>A0AAV7D2W5</accession>
<dbReference type="EMBL" id="WNYA01000001">
    <property type="protein sequence ID" value="KAG8591762.1"/>
    <property type="molecule type" value="Genomic_DNA"/>
</dbReference>
<keyword evidence="2" id="KW-1185">Reference proteome</keyword>
<dbReference type="Proteomes" id="UP000824782">
    <property type="component" value="Unassembled WGS sequence"/>
</dbReference>
<protein>
    <submittedName>
        <fullName evidence="1">Uncharacterized protein</fullName>
    </submittedName>
</protein>
<sequence>MKGQYRCMDTVPFKWWTWESKPNGIPANNDPYWLLKKPIYIFRSSLDVPFRQSLCHDVMIFGKLIG</sequence>
<organism evidence="1 2">
    <name type="scientific">Engystomops pustulosus</name>
    <name type="common">Tungara frog</name>
    <name type="synonym">Physalaemus pustulosus</name>
    <dbReference type="NCBI Taxonomy" id="76066"/>
    <lineage>
        <taxon>Eukaryota</taxon>
        <taxon>Metazoa</taxon>
        <taxon>Chordata</taxon>
        <taxon>Craniata</taxon>
        <taxon>Vertebrata</taxon>
        <taxon>Euteleostomi</taxon>
        <taxon>Amphibia</taxon>
        <taxon>Batrachia</taxon>
        <taxon>Anura</taxon>
        <taxon>Neobatrachia</taxon>
        <taxon>Hyloidea</taxon>
        <taxon>Leptodactylidae</taxon>
        <taxon>Leiuperinae</taxon>
        <taxon>Engystomops</taxon>
    </lineage>
</organism>
<evidence type="ECO:0000313" key="2">
    <source>
        <dbReference type="Proteomes" id="UP000824782"/>
    </source>
</evidence>